<dbReference type="GO" id="GO:0043565">
    <property type="term" value="F:sequence-specific DNA binding"/>
    <property type="evidence" value="ECO:0007669"/>
    <property type="project" value="InterPro"/>
</dbReference>
<organism evidence="12">
    <name type="scientific">Megaselia abdita</name>
    <name type="common">Humpbacked fly</name>
    <dbReference type="NCBI Taxonomy" id="88686"/>
    <lineage>
        <taxon>Eukaryota</taxon>
        <taxon>Metazoa</taxon>
        <taxon>Ecdysozoa</taxon>
        <taxon>Arthropoda</taxon>
        <taxon>Hexapoda</taxon>
        <taxon>Insecta</taxon>
        <taxon>Pterygota</taxon>
        <taxon>Neoptera</taxon>
        <taxon>Endopterygota</taxon>
        <taxon>Diptera</taxon>
        <taxon>Brachycera</taxon>
        <taxon>Muscomorpha</taxon>
        <taxon>Platypezoidea</taxon>
        <taxon>Phoridae</taxon>
        <taxon>Megaseliini</taxon>
        <taxon>Megaselia</taxon>
    </lineage>
</organism>
<dbReference type="PROSITE" id="PS00031">
    <property type="entry name" value="NUCLEAR_REC_DBD_1"/>
    <property type="match status" value="1"/>
</dbReference>
<dbReference type="GO" id="GO:0005634">
    <property type="term" value="C:nucleus"/>
    <property type="evidence" value="ECO:0007669"/>
    <property type="project" value="UniProtKB-SubCell"/>
</dbReference>
<evidence type="ECO:0000256" key="8">
    <source>
        <dbReference type="ARBA" id="ARBA00023170"/>
    </source>
</evidence>
<evidence type="ECO:0000259" key="11">
    <source>
        <dbReference type="PROSITE" id="PS51030"/>
    </source>
</evidence>
<reference evidence="12" key="1">
    <citation type="journal article" date="2015" name="Elife">
        <title>Quantitative system drift compensates for altered maternal inputs to the gap gene network of the Scuttle Fly.</title>
        <authorList>
            <person name="Wotton K.R."/>
            <person name="Jimenez-Guri E."/>
            <person name="Crombach A."/>
            <person name="Janssens H."/>
            <person name="Alcaine-Colet A."/>
            <person name="Lemke S."/>
            <person name="Schmidt-Ott U."/>
            <person name="Jaeger J."/>
        </authorList>
    </citation>
    <scope>NUCLEOTIDE SEQUENCE</scope>
</reference>
<evidence type="ECO:0000256" key="5">
    <source>
        <dbReference type="ARBA" id="ARBA00023015"/>
    </source>
</evidence>
<keyword evidence="7" id="KW-0804">Transcription</keyword>
<feature type="region of interest" description="Disordered" evidence="10">
    <location>
        <begin position="137"/>
        <end position="166"/>
    </location>
</feature>
<evidence type="ECO:0000256" key="9">
    <source>
        <dbReference type="ARBA" id="ARBA00023242"/>
    </source>
</evidence>
<dbReference type="GO" id="GO:0003700">
    <property type="term" value="F:DNA-binding transcription factor activity"/>
    <property type="evidence" value="ECO:0007669"/>
    <property type="project" value="InterPro"/>
</dbReference>
<feature type="region of interest" description="Disordered" evidence="10">
    <location>
        <begin position="283"/>
        <end position="319"/>
    </location>
</feature>
<dbReference type="InterPro" id="IPR001628">
    <property type="entry name" value="Znf_hrmn_rcpt"/>
</dbReference>
<dbReference type="PANTHER" id="PTHR48092">
    <property type="entry name" value="KNIRPS-RELATED PROTEIN-RELATED"/>
    <property type="match status" value="1"/>
</dbReference>
<dbReference type="PRINTS" id="PR00047">
    <property type="entry name" value="STROIDFINGER"/>
</dbReference>
<keyword evidence="3" id="KW-0863">Zinc-finger</keyword>
<protein>
    <submittedName>
        <fullName evidence="12">Knirps</fullName>
    </submittedName>
</protein>
<keyword evidence="9" id="KW-0539">Nucleus</keyword>
<proteinExistence type="evidence at transcript level"/>
<dbReference type="PhylomeDB" id="A0A0B4VJF5"/>
<dbReference type="GO" id="GO:0008270">
    <property type="term" value="F:zinc ion binding"/>
    <property type="evidence" value="ECO:0007669"/>
    <property type="project" value="UniProtKB-KW"/>
</dbReference>
<dbReference type="InterPro" id="IPR013088">
    <property type="entry name" value="Znf_NHR/GATA"/>
</dbReference>
<keyword evidence="6" id="KW-0238">DNA-binding</keyword>
<evidence type="ECO:0000313" key="12">
    <source>
        <dbReference type="EMBL" id="AJD22585.1"/>
    </source>
</evidence>
<dbReference type="Gene3D" id="3.30.50.10">
    <property type="entry name" value="Erythroid Transcription Factor GATA-1, subunit A"/>
    <property type="match status" value="1"/>
</dbReference>
<keyword evidence="2" id="KW-0479">Metal-binding</keyword>
<dbReference type="SMART" id="SM00399">
    <property type="entry name" value="ZnF_C4"/>
    <property type="match status" value="1"/>
</dbReference>
<evidence type="ECO:0000256" key="10">
    <source>
        <dbReference type="SAM" id="MobiDB-lite"/>
    </source>
</evidence>
<keyword evidence="8" id="KW-0675">Receptor</keyword>
<evidence type="ECO:0000256" key="4">
    <source>
        <dbReference type="ARBA" id="ARBA00022833"/>
    </source>
</evidence>
<dbReference type="InterPro" id="IPR050200">
    <property type="entry name" value="Nuclear_hormone_rcpt_NR3"/>
</dbReference>
<evidence type="ECO:0000256" key="7">
    <source>
        <dbReference type="ARBA" id="ARBA00023163"/>
    </source>
</evidence>
<dbReference type="Pfam" id="PF00105">
    <property type="entry name" value="zf-C4"/>
    <property type="match status" value="1"/>
</dbReference>
<evidence type="ECO:0000256" key="3">
    <source>
        <dbReference type="ARBA" id="ARBA00022771"/>
    </source>
</evidence>
<keyword evidence="5" id="KW-0805">Transcription regulation</keyword>
<dbReference type="PROSITE" id="PS51030">
    <property type="entry name" value="NUCLEAR_REC_DBD_2"/>
    <property type="match status" value="1"/>
</dbReference>
<evidence type="ECO:0000256" key="6">
    <source>
        <dbReference type="ARBA" id="ARBA00023125"/>
    </source>
</evidence>
<sequence>MNQLCKVCGEPAAGYHFGAFTCEGCKSFFGRSYNNLNSISECKNNNQCVIDKKNRTACKACRLRKCVLVGMSKGSSRYGRRSNWFKIHCLIQEQQQAHEESQKKQGMFQNPNAMRIPTTASSNMLGSYPPMFYPPQSLGSPNSFSSDNSLDKRSSPIGAPHPQTMAFPGLSPFTMMQPTSAPFLPQTMLPGYHPAFYFNALQQPARYQSGFSTDVESSSSKENSFNSISSGMNLLNSGRSNSRSSSIVDSNDEDSNGNIDIISNPEDSEHDEIIVAEPSPIIPLSRSSSIEPTDLSSDAQNDPIDLSMKTKRDSDSDLDSGLIKRKRAFGDYQMATFRGISLCA</sequence>
<feature type="compositionally biased region" description="Polar residues" evidence="10">
    <location>
        <begin position="137"/>
        <end position="148"/>
    </location>
</feature>
<feature type="compositionally biased region" description="Low complexity" evidence="10">
    <location>
        <begin position="216"/>
        <end position="246"/>
    </location>
</feature>
<name>A0A0B4VJF5_MEGAB</name>
<feature type="region of interest" description="Disordered" evidence="10">
    <location>
        <begin position="211"/>
        <end position="268"/>
    </location>
</feature>
<feature type="domain" description="Nuclear receptor" evidence="11">
    <location>
        <begin position="2"/>
        <end position="78"/>
    </location>
</feature>
<evidence type="ECO:0000256" key="2">
    <source>
        <dbReference type="ARBA" id="ARBA00022723"/>
    </source>
</evidence>
<accession>A0A0B4VJF5</accession>
<evidence type="ECO:0000256" key="1">
    <source>
        <dbReference type="ARBA" id="ARBA00004123"/>
    </source>
</evidence>
<comment type="subcellular location">
    <subcellularLocation>
        <location evidence="1">Nucleus</location>
    </subcellularLocation>
</comment>
<dbReference type="AlphaFoldDB" id="A0A0B4VJF5"/>
<keyword evidence="4" id="KW-0862">Zinc</keyword>
<dbReference type="EMBL" id="KM489060">
    <property type="protein sequence ID" value="AJD22585.1"/>
    <property type="molecule type" value="mRNA"/>
</dbReference>
<dbReference type="SUPFAM" id="SSF57716">
    <property type="entry name" value="Glucocorticoid receptor-like (DNA-binding domain)"/>
    <property type="match status" value="1"/>
</dbReference>